<evidence type="ECO:0000313" key="19">
    <source>
        <dbReference type="Proteomes" id="UP000461585"/>
    </source>
</evidence>
<evidence type="ECO:0000256" key="9">
    <source>
        <dbReference type="ARBA" id="ARBA00022722"/>
    </source>
</evidence>
<dbReference type="Proteomes" id="UP000461585">
    <property type="component" value="Unassembled WGS sequence"/>
</dbReference>
<keyword evidence="8 14" id="KW-0963">Cytoplasm</keyword>
<evidence type="ECO:0000256" key="15">
    <source>
        <dbReference type="PROSITE-ProRule" id="PRU01319"/>
    </source>
</evidence>
<dbReference type="InterPro" id="IPR022898">
    <property type="entry name" value="RNase_HII"/>
</dbReference>
<dbReference type="NCBIfam" id="NF000595">
    <property type="entry name" value="PRK00015.1-3"/>
    <property type="match status" value="1"/>
</dbReference>
<dbReference type="RefSeq" id="WP_162369028.1">
    <property type="nucleotide sequence ID" value="NZ_JAAEEH010000001.1"/>
</dbReference>
<dbReference type="CDD" id="cd07182">
    <property type="entry name" value="RNase_HII_bacteria_HII_like"/>
    <property type="match status" value="1"/>
</dbReference>
<protein>
    <recommendedName>
        <fullName evidence="7 14">Ribonuclease HII</fullName>
        <shortName evidence="14">RNase HII</shortName>
        <ecNumber evidence="6 14">3.1.26.4</ecNumber>
    </recommendedName>
</protein>
<dbReference type="GO" id="GO:0032299">
    <property type="term" value="C:ribonuclease H2 complex"/>
    <property type="evidence" value="ECO:0007669"/>
    <property type="project" value="TreeGrafter"/>
</dbReference>
<dbReference type="InterPro" id="IPR012337">
    <property type="entry name" value="RNaseH-like_sf"/>
</dbReference>
<feature type="binding site" evidence="14 15">
    <location>
        <position position="25"/>
    </location>
    <ligand>
        <name>a divalent metal cation</name>
        <dbReference type="ChEBI" id="CHEBI:60240"/>
    </ligand>
</feature>
<dbReference type="GO" id="GO:0003723">
    <property type="term" value="F:RNA binding"/>
    <property type="evidence" value="ECO:0007669"/>
    <property type="project" value="UniProtKB-UniRule"/>
</dbReference>
<gene>
    <name evidence="14" type="primary">rnhB</name>
    <name evidence="18" type="ORF">GXN74_00925</name>
</gene>
<evidence type="ECO:0000256" key="4">
    <source>
        <dbReference type="ARBA" id="ARBA00004496"/>
    </source>
</evidence>
<evidence type="ECO:0000256" key="11">
    <source>
        <dbReference type="ARBA" id="ARBA00022759"/>
    </source>
</evidence>
<evidence type="ECO:0000256" key="13">
    <source>
        <dbReference type="ARBA" id="ARBA00023211"/>
    </source>
</evidence>
<keyword evidence="10 14" id="KW-0479">Metal-binding</keyword>
<dbReference type="SUPFAM" id="SSF53098">
    <property type="entry name" value="Ribonuclease H-like"/>
    <property type="match status" value="1"/>
</dbReference>
<evidence type="ECO:0000256" key="8">
    <source>
        <dbReference type="ARBA" id="ARBA00022490"/>
    </source>
</evidence>
<comment type="function">
    <text evidence="3 14 16">Endonuclease that specifically degrades the RNA of RNA-DNA hybrids.</text>
</comment>
<feature type="domain" description="RNase H type-2" evidence="17">
    <location>
        <begin position="18"/>
        <end position="207"/>
    </location>
</feature>
<keyword evidence="12 14" id="KW-0378">Hydrolase</keyword>
<evidence type="ECO:0000256" key="12">
    <source>
        <dbReference type="ARBA" id="ARBA00022801"/>
    </source>
</evidence>
<name>A0A7X5HTE9_9FIRM</name>
<dbReference type="InterPro" id="IPR036397">
    <property type="entry name" value="RNaseH_sf"/>
</dbReference>
<dbReference type="GO" id="GO:0004523">
    <property type="term" value="F:RNA-DNA hybrid ribonuclease activity"/>
    <property type="evidence" value="ECO:0007669"/>
    <property type="project" value="UniProtKB-UniRule"/>
</dbReference>
<evidence type="ECO:0000256" key="6">
    <source>
        <dbReference type="ARBA" id="ARBA00012180"/>
    </source>
</evidence>
<dbReference type="Gene3D" id="3.30.420.10">
    <property type="entry name" value="Ribonuclease H-like superfamily/Ribonuclease H"/>
    <property type="match status" value="1"/>
</dbReference>
<sequence length="208" mass="22360">MHDPQALYLFDRQFGCKGPVCGIDEVGRGPLAGPVVAAAVVLPAVADLPGLDDSKKLSPKKRERLAGLIREQAVAWAVGMASVEEIDTLNILEATKLAMERAVADLGVEPELLLVDAVRLPRISLPQESILQGDAKSASVAAASIVAKVARDAMMEAYAGAYPDYGFERHKGYGTKQHIQALRSLGPTPIHRKLFIRNFIGRPEEAGR</sequence>
<evidence type="ECO:0000256" key="14">
    <source>
        <dbReference type="HAMAP-Rule" id="MF_00052"/>
    </source>
</evidence>
<evidence type="ECO:0000256" key="10">
    <source>
        <dbReference type="ARBA" id="ARBA00022723"/>
    </source>
</evidence>
<dbReference type="GO" id="GO:0005737">
    <property type="term" value="C:cytoplasm"/>
    <property type="evidence" value="ECO:0007669"/>
    <property type="project" value="UniProtKB-SubCell"/>
</dbReference>
<dbReference type="InterPro" id="IPR001352">
    <property type="entry name" value="RNase_HII/HIII"/>
</dbReference>
<dbReference type="HAMAP" id="MF_00052_B">
    <property type="entry name" value="RNase_HII_B"/>
    <property type="match status" value="1"/>
</dbReference>
<comment type="caution">
    <text evidence="18">The sequence shown here is derived from an EMBL/GenBank/DDBJ whole genome shotgun (WGS) entry which is preliminary data.</text>
</comment>
<dbReference type="EMBL" id="JAAEEH010000001">
    <property type="protein sequence ID" value="NDL66309.1"/>
    <property type="molecule type" value="Genomic_DNA"/>
</dbReference>
<evidence type="ECO:0000256" key="1">
    <source>
        <dbReference type="ARBA" id="ARBA00000077"/>
    </source>
</evidence>
<dbReference type="FunFam" id="3.30.420.10:FF:000006">
    <property type="entry name" value="Ribonuclease HII"/>
    <property type="match status" value="1"/>
</dbReference>
<dbReference type="GO" id="GO:0030145">
    <property type="term" value="F:manganese ion binding"/>
    <property type="evidence" value="ECO:0007669"/>
    <property type="project" value="UniProtKB-UniRule"/>
</dbReference>
<keyword evidence="19" id="KW-1185">Reference proteome</keyword>
<dbReference type="GO" id="GO:0006298">
    <property type="term" value="P:mismatch repair"/>
    <property type="evidence" value="ECO:0007669"/>
    <property type="project" value="TreeGrafter"/>
</dbReference>
<dbReference type="InterPro" id="IPR024567">
    <property type="entry name" value="RNase_HII/HIII_dom"/>
</dbReference>
<dbReference type="GO" id="GO:0043137">
    <property type="term" value="P:DNA replication, removal of RNA primer"/>
    <property type="evidence" value="ECO:0007669"/>
    <property type="project" value="TreeGrafter"/>
</dbReference>
<proteinExistence type="inferred from homology"/>
<feature type="binding site" evidence="14 15">
    <location>
        <position position="116"/>
    </location>
    <ligand>
        <name>a divalent metal cation</name>
        <dbReference type="ChEBI" id="CHEBI:60240"/>
    </ligand>
</feature>
<keyword evidence="13 14" id="KW-0464">Manganese</keyword>
<dbReference type="PANTHER" id="PTHR10954:SF18">
    <property type="entry name" value="RIBONUCLEASE HII"/>
    <property type="match status" value="1"/>
</dbReference>
<dbReference type="PANTHER" id="PTHR10954">
    <property type="entry name" value="RIBONUCLEASE H2 SUBUNIT A"/>
    <property type="match status" value="1"/>
</dbReference>
<dbReference type="PROSITE" id="PS51975">
    <property type="entry name" value="RNASE_H_2"/>
    <property type="match status" value="1"/>
</dbReference>
<accession>A0A7X5HTE9</accession>
<evidence type="ECO:0000313" key="18">
    <source>
        <dbReference type="EMBL" id="NDL66309.1"/>
    </source>
</evidence>
<comment type="catalytic activity">
    <reaction evidence="1 14 15 16">
        <text>Endonucleolytic cleavage to 5'-phosphomonoester.</text>
        <dbReference type="EC" id="3.1.26.4"/>
    </reaction>
</comment>
<reference evidence="18 19" key="1">
    <citation type="submission" date="2020-01" db="EMBL/GenBank/DDBJ databases">
        <title>Anaeroalcalibacter tamaniensis gen. nov., sp. nov., moderately halophilic strictly anaerobic fermenter bacterium from mud volcano of Taman peninsula.</title>
        <authorList>
            <person name="Frolova A."/>
            <person name="Merkel A.Y."/>
            <person name="Slobodkin A.I."/>
        </authorList>
    </citation>
    <scope>NUCLEOTIDE SEQUENCE [LARGE SCALE GENOMIC DNA]</scope>
    <source>
        <strain evidence="18 19">F-3ap</strain>
    </source>
</reference>
<organism evidence="18 19">
    <name type="scientific">Anaerotalea alkaliphila</name>
    <dbReference type="NCBI Taxonomy" id="2662126"/>
    <lineage>
        <taxon>Bacteria</taxon>
        <taxon>Bacillati</taxon>
        <taxon>Bacillota</taxon>
        <taxon>Clostridia</taxon>
        <taxon>Eubacteriales</taxon>
        <taxon>Anaerotalea</taxon>
    </lineage>
</organism>
<comment type="similarity">
    <text evidence="5 14 16">Belongs to the RNase HII family.</text>
</comment>
<comment type="cofactor">
    <cofactor evidence="14 15">
        <name>Mn(2+)</name>
        <dbReference type="ChEBI" id="CHEBI:29035"/>
    </cofactor>
    <cofactor evidence="14 15">
        <name>Mg(2+)</name>
        <dbReference type="ChEBI" id="CHEBI:18420"/>
    </cofactor>
    <text evidence="14 15">Manganese or magnesium. Binds 1 divalent metal ion per monomer in the absence of substrate. May bind a second metal ion after substrate binding.</text>
</comment>
<evidence type="ECO:0000256" key="2">
    <source>
        <dbReference type="ARBA" id="ARBA00001946"/>
    </source>
</evidence>
<evidence type="ECO:0000259" key="17">
    <source>
        <dbReference type="PROSITE" id="PS51975"/>
    </source>
</evidence>
<keyword evidence="9 14" id="KW-0540">Nuclease</keyword>
<feature type="binding site" evidence="14 15">
    <location>
        <position position="24"/>
    </location>
    <ligand>
        <name>a divalent metal cation</name>
        <dbReference type="ChEBI" id="CHEBI:60240"/>
    </ligand>
</feature>
<dbReference type="AlphaFoldDB" id="A0A7X5HTE9"/>
<keyword evidence="11 14" id="KW-0255">Endonuclease</keyword>
<dbReference type="EC" id="3.1.26.4" evidence="6 14"/>
<evidence type="ECO:0000256" key="7">
    <source>
        <dbReference type="ARBA" id="ARBA00019179"/>
    </source>
</evidence>
<evidence type="ECO:0000256" key="3">
    <source>
        <dbReference type="ARBA" id="ARBA00004065"/>
    </source>
</evidence>
<comment type="cofactor">
    <cofactor evidence="2">
        <name>Mg(2+)</name>
        <dbReference type="ChEBI" id="CHEBI:18420"/>
    </cofactor>
</comment>
<dbReference type="Pfam" id="PF01351">
    <property type="entry name" value="RNase_HII"/>
    <property type="match status" value="1"/>
</dbReference>
<evidence type="ECO:0000256" key="5">
    <source>
        <dbReference type="ARBA" id="ARBA00007383"/>
    </source>
</evidence>
<dbReference type="NCBIfam" id="NF000594">
    <property type="entry name" value="PRK00015.1-1"/>
    <property type="match status" value="1"/>
</dbReference>
<evidence type="ECO:0000256" key="16">
    <source>
        <dbReference type="RuleBase" id="RU003515"/>
    </source>
</evidence>
<comment type="subcellular location">
    <subcellularLocation>
        <location evidence="4 14">Cytoplasm</location>
    </subcellularLocation>
</comment>